<proteinExistence type="predicted"/>
<evidence type="ECO:0000259" key="1">
    <source>
        <dbReference type="Pfam" id="PF09967"/>
    </source>
</evidence>
<feature type="domain" description="VWA-like" evidence="1">
    <location>
        <begin position="300"/>
        <end position="439"/>
    </location>
</feature>
<evidence type="ECO:0000259" key="2">
    <source>
        <dbReference type="Pfam" id="PF13203"/>
    </source>
</evidence>
<dbReference type="InterPro" id="IPR018698">
    <property type="entry name" value="VWA-like_dom"/>
</dbReference>
<evidence type="ECO:0008006" key="5">
    <source>
        <dbReference type="Google" id="ProtNLM"/>
    </source>
</evidence>
<dbReference type="Pfam" id="PF13203">
    <property type="entry name" value="DUF2201_N"/>
    <property type="match status" value="1"/>
</dbReference>
<dbReference type="InterPro" id="IPR025154">
    <property type="entry name" value="Put_metallopeptidase_dom"/>
</dbReference>
<keyword evidence="4" id="KW-1185">Reference proteome</keyword>
<organism evidence="3 4">
    <name type="scientific">Eubacterium plexicaudatum ASF492</name>
    <dbReference type="NCBI Taxonomy" id="1235802"/>
    <lineage>
        <taxon>Bacteria</taxon>
        <taxon>Bacillati</taxon>
        <taxon>Bacillota</taxon>
        <taxon>Clostridia</taxon>
        <taxon>Eubacteriales</taxon>
        <taxon>Eubacteriaceae</taxon>
        <taxon>Eubacterium</taxon>
    </lineage>
</organism>
<dbReference type="PATRIC" id="fig|1235802.3.peg.6154"/>
<evidence type="ECO:0000313" key="3">
    <source>
        <dbReference type="EMBL" id="EMZ18064.1"/>
    </source>
</evidence>
<dbReference type="CDD" id="cd00198">
    <property type="entry name" value="vWFA"/>
    <property type="match status" value="1"/>
</dbReference>
<dbReference type="Proteomes" id="UP000012589">
    <property type="component" value="Unassembled WGS sequence"/>
</dbReference>
<dbReference type="InterPro" id="IPR036465">
    <property type="entry name" value="vWFA_dom_sf"/>
</dbReference>
<dbReference type="PANTHER" id="PTHR38730:SF1">
    <property type="entry name" value="SLL7028 PROTEIN"/>
    <property type="match status" value="1"/>
</dbReference>
<sequence>MMQNIKNTKLTKNKFVHHQTQTEWEDEMALKILDFTRNELYLDLRFFHLALSSLIPKANGSLHTFASDGIHLYYSTEQILRVFKKNPTFLTRAYLHSILHCIFSHLWMTGSREQSLWNLACDIAVEYTIDHMDKPSTKRILTWLRSQTYQMLDETYSYISAPVIYRTIVHLHAEKISSLQTEFYTDDHRFWYASNTSAPLQQNAQEQWNKIANQIKIQQEQHGKDAEEESRLLTAQIKAQRSRRNYTEFLKKFSVLQEELHTDPDAFDLNFYTYGLHLYGNMPLIESVETREIKKIREFVIVVDTSDSTSGQLVKNFLRETFQILHQRDCFFTHCKIRIIQCDDMVRSDQEIQNPEQFESFLNQFTIIGGGGTNFCPAFAYVNTLIDRQIFQNLGGLLYFTDGQGIYPKKRPPYKTAFLFLNDYDESRVPPWAIRLQLEPEEFEAEQIN</sequence>
<dbReference type="Pfam" id="PF09967">
    <property type="entry name" value="DUF2201"/>
    <property type="match status" value="1"/>
</dbReference>
<feature type="domain" description="Putative metallopeptidase" evidence="2">
    <location>
        <begin position="50"/>
        <end position="154"/>
    </location>
</feature>
<dbReference type="SUPFAM" id="SSF53300">
    <property type="entry name" value="vWA-like"/>
    <property type="match status" value="1"/>
</dbReference>
<reference evidence="3 4" key="1">
    <citation type="journal article" date="2014" name="Genome Announc.">
        <title>Draft genome sequences of the altered schaedler flora, a defined bacterial community from gnotobiotic mice.</title>
        <authorList>
            <person name="Wannemuehler M.J."/>
            <person name="Overstreet A.M."/>
            <person name="Ward D.V."/>
            <person name="Phillips G.J."/>
        </authorList>
    </citation>
    <scope>NUCLEOTIDE SEQUENCE [LARGE SCALE GENOMIC DNA]</scope>
    <source>
        <strain evidence="3 4">ASF492</strain>
    </source>
</reference>
<name>N2A0H8_9FIRM</name>
<gene>
    <name evidence="3" type="ORF">C823_05825</name>
</gene>
<comment type="caution">
    <text evidence="3">The sequence shown here is derived from an EMBL/GenBank/DDBJ whole genome shotgun (WGS) entry which is preliminary data.</text>
</comment>
<dbReference type="EMBL" id="AQFT01000191">
    <property type="protein sequence ID" value="EMZ18064.1"/>
    <property type="molecule type" value="Genomic_DNA"/>
</dbReference>
<protein>
    <recommendedName>
        <fullName evidence="5">VWA-like domain-containing protein</fullName>
    </recommendedName>
</protein>
<dbReference type="eggNOG" id="COG3864">
    <property type="taxonomic scope" value="Bacteria"/>
</dbReference>
<dbReference type="PANTHER" id="PTHR38730">
    <property type="entry name" value="SLL7028 PROTEIN"/>
    <property type="match status" value="1"/>
</dbReference>
<accession>N2A0H8</accession>
<dbReference type="Gene3D" id="3.40.50.410">
    <property type="entry name" value="von Willebrand factor, type A domain"/>
    <property type="match status" value="1"/>
</dbReference>
<dbReference type="HOGENOM" id="CLU_040527_1_0_9"/>
<evidence type="ECO:0000313" key="4">
    <source>
        <dbReference type="Proteomes" id="UP000012589"/>
    </source>
</evidence>
<dbReference type="STRING" id="1235802.C823_05825"/>
<dbReference type="AlphaFoldDB" id="N2A0H8"/>